<dbReference type="EMBL" id="SOFL01000049">
    <property type="protein sequence ID" value="TFB98681.1"/>
    <property type="molecule type" value="Genomic_DNA"/>
</dbReference>
<evidence type="ECO:0000313" key="1">
    <source>
        <dbReference type="EMBL" id="TFB98681.1"/>
    </source>
</evidence>
<evidence type="ECO:0000313" key="2">
    <source>
        <dbReference type="Proteomes" id="UP000297907"/>
    </source>
</evidence>
<proteinExistence type="predicted"/>
<organism evidence="1 2">
    <name type="scientific">Cryobacterium adonitolivorans</name>
    <dbReference type="NCBI Taxonomy" id="1259189"/>
    <lineage>
        <taxon>Bacteria</taxon>
        <taxon>Bacillati</taxon>
        <taxon>Actinomycetota</taxon>
        <taxon>Actinomycetes</taxon>
        <taxon>Micrococcales</taxon>
        <taxon>Microbacteriaceae</taxon>
        <taxon>Cryobacterium</taxon>
    </lineage>
</organism>
<dbReference type="Proteomes" id="UP000297907">
    <property type="component" value="Unassembled WGS sequence"/>
</dbReference>
<dbReference type="Pfam" id="PF08877">
    <property type="entry name" value="MepB-like"/>
    <property type="match status" value="1"/>
</dbReference>
<dbReference type="InterPro" id="IPR038231">
    <property type="entry name" value="MepB-like_sf"/>
</dbReference>
<gene>
    <name evidence="1" type="ORF">E3O42_15045</name>
</gene>
<dbReference type="InterPro" id="IPR011235">
    <property type="entry name" value="MepB-like"/>
</dbReference>
<dbReference type="OrthoDB" id="4954833at2"/>
<dbReference type="AlphaFoldDB" id="A0A4V3IC44"/>
<keyword evidence="2" id="KW-1185">Reference proteome</keyword>
<name>A0A4V3IC44_9MICO</name>
<dbReference type="RefSeq" id="WP_134454719.1">
    <property type="nucleotide sequence ID" value="NZ_SOFL01000049.1"/>
</dbReference>
<reference evidence="1 2" key="1">
    <citation type="submission" date="2019-03" db="EMBL/GenBank/DDBJ databases">
        <title>Genomics of glacier-inhabiting Cryobacterium strains.</title>
        <authorList>
            <person name="Liu Q."/>
            <person name="Xin Y.-H."/>
        </authorList>
    </citation>
    <scope>NUCLEOTIDE SEQUENCE [LARGE SCALE GENOMIC DNA]</scope>
    <source>
        <strain evidence="1 2">RHLS22-1</strain>
    </source>
</reference>
<dbReference type="Gene3D" id="3.40.1350.140">
    <property type="entry name" value="MepB-like"/>
    <property type="match status" value="1"/>
</dbReference>
<comment type="caution">
    <text evidence="1">The sequence shown here is derived from an EMBL/GenBank/DDBJ whole genome shotgun (WGS) entry which is preliminary data.</text>
</comment>
<sequence length="160" mass="17435">MHPEVALAMTLFEPLGGVEPAIAETDNGEYGAAVTRIGSQRLRFRVGKLTPTKVGLFVAVWRRSTTGATEPFPADDVDLLVIITTEGQNAGQFVFPRSALQRHGIGSVAGVGGKRGLRVYPPWSPTDNAQAIRTQKWQGEYFVDTRDGVDLDRLRALLET</sequence>
<evidence type="ECO:0008006" key="3">
    <source>
        <dbReference type="Google" id="ProtNLM"/>
    </source>
</evidence>
<protein>
    <recommendedName>
        <fullName evidence="3">MepB domain containing protein</fullName>
    </recommendedName>
</protein>
<accession>A0A4V3IC44</accession>